<reference evidence="2 3" key="1">
    <citation type="journal article" date="2019" name="Emerg. Microbes Infect.">
        <title>Comprehensive subspecies identification of 175 nontuberculous mycobacteria species based on 7547 genomic profiles.</title>
        <authorList>
            <person name="Matsumoto Y."/>
            <person name="Kinjo T."/>
            <person name="Motooka D."/>
            <person name="Nabeya D."/>
            <person name="Jung N."/>
            <person name="Uechi K."/>
            <person name="Horii T."/>
            <person name="Iida T."/>
            <person name="Fujita J."/>
            <person name="Nakamura S."/>
        </authorList>
    </citation>
    <scope>NUCLEOTIDE SEQUENCE [LARGE SCALE GENOMIC DNA]</scope>
    <source>
        <strain evidence="2 3">JCM 16367</strain>
    </source>
</reference>
<evidence type="ECO:0000313" key="3">
    <source>
        <dbReference type="Proteomes" id="UP000466894"/>
    </source>
</evidence>
<keyword evidence="1" id="KW-0812">Transmembrane</keyword>
<feature type="transmembrane region" description="Helical" evidence="1">
    <location>
        <begin position="22"/>
        <end position="48"/>
    </location>
</feature>
<feature type="transmembrane region" description="Helical" evidence="1">
    <location>
        <begin position="126"/>
        <end position="148"/>
    </location>
</feature>
<feature type="transmembrane region" description="Helical" evidence="1">
    <location>
        <begin position="183"/>
        <end position="210"/>
    </location>
</feature>
<dbReference type="RefSeq" id="WP_169922528.1">
    <property type="nucleotide sequence ID" value="NZ_AP022583.1"/>
</dbReference>
<dbReference type="AlphaFoldDB" id="A0A7I7PBL8"/>
<feature type="transmembrane region" description="Helical" evidence="1">
    <location>
        <begin position="391"/>
        <end position="409"/>
    </location>
</feature>
<gene>
    <name evidence="2" type="ORF">MNVI_13180</name>
</gene>
<dbReference type="Proteomes" id="UP000466894">
    <property type="component" value="Chromosome"/>
</dbReference>
<feature type="transmembrane region" description="Helical" evidence="1">
    <location>
        <begin position="230"/>
        <end position="248"/>
    </location>
</feature>
<protein>
    <recommendedName>
        <fullName evidence="4">Transmembrane protein</fullName>
    </recommendedName>
</protein>
<dbReference type="KEGG" id="mnv:MNVI_13180"/>
<evidence type="ECO:0000313" key="2">
    <source>
        <dbReference type="EMBL" id="BBY06000.1"/>
    </source>
</evidence>
<sequence>MNPAAPVTSARTGPPYRRAPRVALAAAALIAIALAIRAVLAFGGYFYWDDLILVGRAGTHNLLASSYLFDDHDGHVMPGAYLIAGAITRLAPLNWIGPAISLVVLQLLAFLALLRALHVILGWRPVLLIPLTFALFTPLGVPGFAWWAAALNSLPMLAALAWVCADAILLIRTDNQRYAVTGVVVYFAGLLFFEKAAVIPFVAFAVAALLCNVQGQKVPMATVWRNGFRLWTAALSLTAAWVLMYLAVVDQKRWSTDLSMTGDLLRRSITHGIVPGLAGGPWHWDRWAPASPWATPPLAVRVLGWLVLLGALVVSLLRKQRIGLVWLTAAGYAVACQVPIYLMRSSRFTALELAQTLRYFPDLVVVLALLAAVGFCAPNRPSSRWLDASPARAVVATGLAAAFVASSLYSTTTFLRSWRDNPAQPYLEHARVSLAAARAASSAPLLDQEVDPLVLQRVAWPENLASHMFALLRDRPEFASATTQLRMLDSSGRLVDARVAWVRTIVPGPMPQCGYFAQPDRPAHLALDGPLLPAEWTTEINYLANSDGSLTLSLSEGPDVKVPVHPGLNRVYVRLPGAGNAITARADTAALAVCIAAGPVGYVVPR</sequence>
<proteinExistence type="predicted"/>
<evidence type="ECO:0008006" key="4">
    <source>
        <dbReference type="Google" id="ProtNLM"/>
    </source>
</evidence>
<feature type="transmembrane region" description="Helical" evidence="1">
    <location>
        <begin position="296"/>
        <end position="317"/>
    </location>
</feature>
<accession>A0A7I7PBL8</accession>
<evidence type="ECO:0000256" key="1">
    <source>
        <dbReference type="SAM" id="Phobius"/>
    </source>
</evidence>
<feature type="transmembrane region" description="Helical" evidence="1">
    <location>
        <begin position="363"/>
        <end position="379"/>
    </location>
</feature>
<dbReference type="EMBL" id="AP022583">
    <property type="protein sequence ID" value="BBY06000.1"/>
    <property type="molecule type" value="Genomic_DNA"/>
</dbReference>
<feature type="transmembrane region" description="Helical" evidence="1">
    <location>
        <begin position="324"/>
        <end position="343"/>
    </location>
</feature>
<feature type="transmembrane region" description="Helical" evidence="1">
    <location>
        <begin position="95"/>
        <end position="114"/>
    </location>
</feature>
<keyword evidence="1" id="KW-1133">Transmembrane helix</keyword>
<keyword evidence="1" id="KW-0472">Membrane</keyword>
<name>A0A7I7PBL8_9MYCO</name>
<organism evidence="2 3">
    <name type="scientific">Mycobacterium noviomagense</name>
    <dbReference type="NCBI Taxonomy" id="459858"/>
    <lineage>
        <taxon>Bacteria</taxon>
        <taxon>Bacillati</taxon>
        <taxon>Actinomycetota</taxon>
        <taxon>Actinomycetes</taxon>
        <taxon>Mycobacteriales</taxon>
        <taxon>Mycobacteriaceae</taxon>
        <taxon>Mycobacterium</taxon>
    </lineage>
</organism>